<evidence type="ECO:0000313" key="1">
    <source>
        <dbReference type="EMBL" id="KAH0565332.1"/>
    </source>
</evidence>
<name>A0A9P8LHB3_9PEZI</name>
<organism evidence="1 2">
    <name type="scientific">Trichoglossum hirsutum</name>
    <dbReference type="NCBI Taxonomy" id="265104"/>
    <lineage>
        <taxon>Eukaryota</taxon>
        <taxon>Fungi</taxon>
        <taxon>Dikarya</taxon>
        <taxon>Ascomycota</taxon>
        <taxon>Pezizomycotina</taxon>
        <taxon>Geoglossomycetes</taxon>
        <taxon>Geoglossales</taxon>
        <taxon>Geoglossaceae</taxon>
        <taxon>Trichoglossum</taxon>
    </lineage>
</organism>
<accession>A0A9P8LHB3</accession>
<keyword evidence="2" id="KW-1185">Reference proteome</keyword>
<dbReference type="AlphaFoldDB" id="A0A9P8LHB3"/>
<sequence length="63" mass="7561">MACFVMIKSWTIMQRGYFRKRTKTQSPRWPSGTKIEKLDLYSYWLGGTYYIHLKLWALVGLKI</sequence>
<comment type="caution">
    <text evidence="1">The sequence shown here is derived from an EMBL/GenBank/DDBJ whole genome shotgun (WGS) entry which is preliminary data.</text>
</comment>
<reference evidence="1" key="1">
    <citation type="submission" date="2021-03" db="EMBL/GenBank/DDBJ databases">
        <title>Comparative genomics and phylogenomic investigation of the class Geoglossomycetes provide insights into ecological specialization and systematics.</title>
        <authorList>
            <person name="Melie T."/>
            <person name="Pirro S."/>
            <person name="Miller A.N."/>
            <person name="Quandt A."/>
        </authorList>
    </citation>
    <scope>NUCLEOTIDE SEQUENCE</scope>
    <source>
        <strain evidence="1">CAQ_001_2017</strain>
    </source>
</reference>
<dbReference type="EMBL" id="JAGHQM010000107">
    <property type="protein sequence ID" value="KAH0565332.1"/>
    <property type="molecule type" value="Genomic_DNA"/>
</dbReference>
<proteinExistence type="predicted"/>
<evidence type="ECO:0000313" key="2">
    <source>
        <dbReference type="Proteomes" id="UP000750711"/>
    </source>
</evidence>
<protein>
    <submittedName>
        <fullName evidence="1">Uncharacterized protein</fullName>
    </submittedName>
</protein>
<dbReference type="Proteomes" id="UP000750711">
    <property type="component" value="Unassembled WGS sequence"/>
</dbReference>
<gene>
    <name evidence="1" type="ORF">GP486_001276</name>
</gene>